<dbReference type="SUPFAM" id="SSF160975">
    <property type="entry name" value="AF1531-like"/>
    <property type="match status" value="1"/>
</dbReference>
<dbReference type="AlphaFoldDB" id="A0A2G9LJ48"/>
<dbReference type="EMBL" id="PFUW01000018">
    <property type="protein sequence ID" value="PJB04103.1"/>
    <property type="molecule type" value="Genomic_DNA"/>
</dbReference>
<dbReference type="Pfam" id="PF04919">
    <property type="entry name" value="DUF655"/>
    <property type="match status" value="1"/>
</dbReference>
<dbReference type="Proteomes" id="UP000231449">
    <property type="component" value="Unassembled WGS sequence"/>
</dbReference>
<evidence type="ECO:0000313" key="8">
    <source>
        <dbReference type="EMBL" id="PJC01179.1"/>
    </source>
</evidence>
<evidence type="ECO:0008006" key="12">
    <source>
        <dbReference type="Google" id="ProtNLM"/>
    </source>
</evidence>
<dbReference type="EMBL" id="PEUT01000049">
    <property type="protein sequence ID" value="PIV13611.1"/>
    <property type="molecule type" value="Genomic_DNA"/>
</dbReference>
<dbReference type="EMBL" id="PFFF01000046">
    <property type="protein sequence ID" value="PIV89549.1"/>
    <property type="molecule type" value="Genomic_DNA"/>
</dbReference>
<evidence type="ECO:0000313" key="4">
    <source>
        <dbReference type="EMBL" id="PIV89549.1"/>
    </source>
</evidence>
<evidence type="ECO:0000313" key="1">
    <source>
        <dbReference type="EMBL" id="PIN66567.1"/>
    </source>
</evidence>
<reference evidence="9 10" key="1">
    <citation type="submission" date="2017-09" db="EMBL/GenBank/DDBJ databases">
        <title>Depth-based differentiation of microbial function through sediment-hosted aquifers and enrichment of novel symbionts in the deep terrestrial subsurface.</title>
        <authorList>
            <person name="Probst A.J."/>
            <person name="Ladd B."/>
            <person name="Jarett J.K."/>
            <person name="Geller-Mcgrath D.E."/>
            <person name="Sieber C.M.K."/>
            <person name="Emerson J.B."/>
            <person name="Anantharaman K."/>
            <person name="Thomas B.C."/>
            <person name="Malmstrom R."/>
            <person name="Stieglmeier M."/>
            <person name="Klingl A."/>
            <person name="Woyke T."/>
            <person name="Ryan C.M."/>
            <person name="Banfield J.F."/>
        </authorList>
    </citation>
    <scope>NUCLEOTIDE SEQUENCE [LARGE SCALE GENOMIC DNA]</scope>
</reference>
<dbReference type="Proteomes" id="UP000228888">
    <property type="component" value="Unassembled WGS sequence"/>
</dbReference>
<evidence type="ECO:0000313" key="9">
    <source>
        <dbReference type="Proteomes" id="UP000228874"/>
    </source>
</evidence>
<evidence type="ECO:0000313" key="6">
    <source>
        <dbReference type="EMBL" id="PIY99727.1"/>
    </source>
</evidence>
<dbReference type="Proteomes" id="UP000230477">
    <property type="component" value="Unassembled WGS sequence"/>
</dbReference>
<accession>A0A2H9M8D8</accession>
<dbReference type="Gene3D" id="2.40.50.140">
    <property type="entry name" value="Nucleic acid-binding proteins"/>
    <property type="match status" value="1"/>
</dbReference>
<dbReference type="EMBL" id="PFSX01000054">
    <property type="protein sequence ID" value="PJC01179.1"/>
    <property type="molecule type" value="Genomic_DNA"/>
</dbReference>
<gene>
    <name evidence="8" type="ORF">CO072_02100</name>
    <name evidence="7" type="ORF">CO124_01180</name>
    <name evidence="3" type="ORF">COS22_00690</name>
    <name evidence="2" type="ORF">COS45_02000</name>
    <name evidence="4" type="ORF">COW47_02320</name>
    <name evidence="1" type="ORF">COW69_01550</name>
    <name evidence="6" type="ORF">COY63_02005</name>
    <name evidence="5" type="ORF">COZ66_01890</name>
</gene>
<dbReference type="InterPro" id="IPR007003">
    <property type="entry name" value="DUF655"/>
</dbReference>
<sequence length="187" mass="21550">MIEGKDEIGYVLDFFMPTDRKSFRSKHTSLVQIIGNKTFYLLECVPRLGATFIPGEKIYIGDQKRDKIQYIAGTVFPSSMTRSARLNLLDVCKKIVADNEQKFIKFINIAPPISAQHHSLGMLHGIGPHNLRDILEERAKKPFESYDDFKVRTDINIKPILAERLKREIEGNEIVCLFVTRRTPEER</sequence>
<comment type="caution">
    <text evidence="1">The sequence shown here is derived from an EMBL/GenBank/DDBJ whole genome shotgun (WGS) entry which is preliminary data.</text>
</comment>
<reference evidence="1 11" key="2">
    <citation type="submission" date="2017-09" db="EMBL/GenBank/DDBJ databases">
        <title>Depth-based differentiation of microbial function through sediment-hosted aquifers and enrichment of novel symbionts in the deep terrestrial subsurface.</title>
        <authorList>
            <person name="Probst A.J."/>
            <person name="Ladd B."/>
            <person name="Jarett J.K."/>
            <person name="Geller-Mcgrath D.E."/>
            <person name="Sieber C.M."/>
            <person name="Emerson J.B."/>
            <person name="Anantharaman K."/>
            <person name="Thomas B.C."/>
            <person name="Malmstrom R."/>
            <person name="Stieglmeier M."/>
            <person name="Klingl A."/>
            <person name="Woyke T."/>
            <person name="Ryan C.M."/>
            <person name="Banfield J.F."/>
        </authorList>
    </citation>
    <scope>NUCLEOTIDE SEQUENCE [LARGE SCALE GENOMIC DNA]</scope>
    <source>
        <strain evidence="3">CG02_land_8_20_14_3_00_31_209</strain>
        <strain evidence="2">CG03_land_8_20_14_0_80_31_114</strain>
        <strain evidence="4">CG17_big_fil_post_rev_8_21_14_2_50_31_73</strain>
        <strain evidence="1">CG18_big_fil_WC_8_21_14_2_50_31_19</strain>
        <strain evidence="6">CG_4_10_14_0_8_um_filter_31_133</strain>
        <strain evidence="5">CG_4_8_14_3_um_filter</strain>
        <strain evidence="8">CG_4_9_14_0_8_um_filter_31_21</strain>
        <strain evidence="7">CG_4_9_14_3_um_filter_31_125</strain>
    </source>
</reference>
<evidence type="ECO:0000313" key="10">
    <source>
        <dbReference type="Proteomes" id="UP000228888"/>
    </source>
</evidence>
<dbReference type="Proteomes" id="UP000230713">
    <property type="component" value="Unassembled WGS sequence"/>
</dbReference>
<accession>A0A2H9RCM7</accession>
<evidence type="ECO:0000313" key="2">
    <source>
        <dbReference type="EMBL" id="PIV13611.1"/>
    </source>
</evidence>
<dbReference type="Proteomes" id="UP000228989">
    <property type="component" value="Unassembled WGS sequence"/>
</dbReference>
<name>A0A2G9LJ48_HUBC1</name>
<accession>A0A2G9LJ48</accession>
<dbReference type="Proteomes" id="UP000228874">
    <property type="component" value="Unassembled WGS sequence"/>
</dbReference>
<dbReference type="Proteomes" id="UP000231232">
    <property type="component" value="Unassembled WGS sequence"/>
</dbReference>
<dbReference type="EMBL" id="PFMG01000049">
    <property type="protein sequence ID" value="PIY99727.1"/>
    <property type="molecule type" value="Genomic_DNA"/>
</dbReference>
<dbReference type="EMBL" id="PFIH01000047">
    <property type="protein sequence ID" value="PIX27995.1"/>
    <property type="molecule type" value="Genomic_DNA"/>
</dbReference>
<dbReference type="EMBL" id="PCUF01000017">
    <property type="protein sequence ID" value="PIN66567.1"/>
    <property type="molecule type" value="Genomic_DNA"/>
</dbReference>
<evidence type="ECO:0000313" key="11">
    <source>
        <dbReference type="Proteomes" id="UP000229789"/>
    </source>
</evidence>
<proteinExistence type="predicted"/>
<dbReference type="PANTHER" id="PTHR40734:SF1">
    <property type="entry name" value="DNA-BINDING PROTEIN"/>
    <property type="match status" value="1"/>
</dbReference>
<accession>A0A2H9MM70</accession>
<accession>A0A2H9M249</accession>
<dbReference type="Gene3D" id="1.10.150.280">
    <property type="entry name" value="AF1531-like domain"/>
    <property type="match status" value="1"/>
</dbReference>
<evidence type="ECO:0000313" key="3">
    <source>
        <dbReference type="EMBL" id="PIV46549.1"/>
    </source>
</evidence>
<accession>A0A2H9P8B7</accession>
<accession>A0A2H9N271</accession>
<evidence type="ECO:0000313" key="7">
    <source>
        <dbReference type="EMBL" id="PJB04103.1"/>
    </source>
</evidence>
<protein>
    <recommendedName>
        <fullName evidence="12">DUF655 domain-containing protein</fullName>
    </recommendedName>
</protein>
<organism evidence="1 11">
    <name type="scientific">Huberarchaeum crystalense</name>
    <dbReference type="NCBI Taxonomy" id="2014257"/>
    <lineage>
        <taxon>Archaea</taxon>
        <taxon>Candidatus Huberarchaeota</taxon>
        <taxon>Candidatus Huberarchaeia</taxon>
        <taxon>Candidatus Huberarchaeales</taxon>
        <taxon>Candidatus Huberarchaeaceae</taxon>
        <taxon>Candidatus Huberarchaeum</taxon>
    </lineage>
</organism>
<dbReference type="EMBL" id="PETW01000011">
    <property type="protein sequence ID" value="PIV46549.1"/>
    <property type="molecule type" value="Genomic_DNA"/>
</dbReference>
<accession>A0A2H9QSL5</accession>
<dbReference type="PANTHER" id="PTHR40734">
    <property type="entry name" value="TRNA-SPECIFIC ADENOSINE DEAMINASE-RELATED"/>
    <property type="match status" value="1"/>
</dbReference>
<evidence type="ECO:0000313" key="5">
    <source>
        <dbReference type="EMBL" id="PIX27995.1"/>
    </source>
</evidence>
<dbReference type="Proteomes" id="UP000229789">
    <property type="component" value="Unassembled WGS sequence"/>
</dbReference>
<dbReference type="InterPro" id="IPR012340">
    <property type="entry name" value="NA-bd_OB-fold"/>
</dbReference>